<dbReference type="EMBL" id="JAHRIO010032313">
    <property type="protein sequence ID" value="MEQ2169193.1"/>
    <property type="molecule type" value="Genomic_DNA"/>
</dbReference>
<keyword evidence="3" id="KW-1185">Reference proteome</keyword>
<feature type="compositionally biased region" description="Basic residues" evidence="1">
    <location>
        <begin position="37"/>
        <end position="48"/>
    </location>
</feature>
<dbReference type="Proteomes" id="UP001476798">
    <property type="component" value="Unassembled WGS sequence"/>
</dbReference>
<feature type="compositionally biased region" description="Polar residues" evidence="1">
    <location>
        <begin position="51"/>
        <end position="81"/>
    </location>
</feature>
<feature type="region of interest" description="Disordered" evidence="1">
    <location>
        <begin position="1"/>
        <end position="156"/>
    </location>
</feature>
<evidence type="ECO:0000256" key="1">
    <source>
        <dbReference type="SAM" id="MobiDB-lite"/>
    </source>
</evidence>
<reference evidence="2 3" key="1">
    <citation type="submission" date="2021-06" db="EMBL/GenBank/DDBJ databases">
        <authorList>
            <person name="Palmer J.M."/>
        </authorList>
    </citation>
    <scope>NUCLEOTIDE SEQUENCE [LARGE SCALE GENOMIC DNA]</scope>
    <source>
        <strain evidence="2 3">GA_2019</strain>
        <tissue evidence="2">Muscle</tissue>
    </source>
</reference>
<gene>
    <name evidence="2" type="ORF">GOODEAATRI_022593</name>
</gene>
<comment type="caution">
    <text evidence="2">The sequence shown here is derived from an EMBL/GenBank/DDBJ whole genome shotgun (WGS) entry which is preliminary data.</text>
</comment>
<name>A0ABV0NCT6_9TELE</name>
<feature type="compositionally biased region" description="Basic and acidic residues" evidence="1">
    <location>
        <begin position="82"/>
        <end position="95"/>
    </location>
</feature>
<protein>
    <submittedName>
        <fullName evidence="2">Uncharacterized protein</fullName>
    </submittedName>
</protein>
<proteinExistence type="predicted"/>
<evidence type="ECO:0000313" key="3">
    <source>
        <dbReference type="Proteomes" id="UP001476798"/>
    </source>
</evidence>
<organism evidence="2 3">
    <name type="scientific">Goodea atripinnis</name>
    <dbReference type="NCBI Taxonomy" id="208336"/>
    <lineage>
        <taxon>Eukaryota</taxon>
        <taxon>Metazoa</taxon>
        <taxon>Chordata</taxon>
        <taxon>Craniata</taxon>
        <taxon>Vertebrata</taxon>
        <taxon>Euteleostomi</taxon>
        <taxon>Actinopterygii</taxon>
        <taxon>Neopterygii</taxon>
        <taxon>Teleostei</taxon>
        <taxon>Neoteleostei</taxon>
        <taxon>Acanthomorphata</taxon>
        <taxon>Ovalentaria</taxon>
        <taxon>Atherinomorphae</taxon>
        <taxon>Cyprinodontiformes</taxon>
        <taxon>Goodeidae</taxon>
        <taxon>Goodea</taxon>
    </lineage>
</organism>
<accession>A0ABV0NCT6</accession>
<evidence type="ECO:0000313" key="2">
    <source>
        <dbReference type="EMBL" id="MEQ2169193.1"/>
    </source>
</evidence>
<sequence>MARRSSRLVSGGYYNSDEESDSSSVTNISYRENPVKVFKKKSGARKAASRTNSNASSVTPETPVTPGQSDSSNQPFAQSQSAHHEDCPLHPRCDDPSASSDSIVYPLSHVHAMPLKNPREEASSWPRQLHSAGFTPQTQRQGAESKRRGQLRVLVV</sequence>